<keyword evidence="5" id="KW-0934">Plastid</keyword>
<evidence type="ECO:0000256" key="8">
    <source>
        <dbReference type="ARBA" id="ARBA00023136"/>
    </source>
</evidence>
<keyword evidence="4" id="KW-0602">Photosynthesis</keyword>
<keyword evidence="10" id="KW-1185">Reference proteome</keyword>
<evidence type="ECO:0000256" key="4">
    <source>
        <dbReference type="ARBA" id="ARBA00022531"/>
    </source>
</evidence>
<dbReference type="EMBL" id="LVLJ01002513">
    <property type="protein sequence ID" value="OAE24642.1"/>
    <property type="molecule type" value="Genomic_DNA"/>
</dbReference>
<comment type="caution">
    <text evidence="9">The sequence shown here is derived from an EMBL/GenBank/DDBJ whole genome shotgun (WGS) entry which is preliminary data.</text>
</comment>
<dbReference type="GO" id="GO:0009535">
    <property type="term" value="C:chloroplast thylakoid membrane"/>
    <property type="evidence" value="ECO:0007669"/>
    <property type="project" value="UniProtKB-SubCell"/>
</dbReference>
<evidence type="ECO:0000313" key="10">
    <source>
        <dbReference type="Proteomes" id="UP000077202"/>
    </source>
</evidence>
<dbReference type="PANTHER" id="PTHR36327:SF1">
    <property type="entry name" value="OS03G0731100 PROTEIN"/>
    <property type="match status" value="1"/>
</dbReference>
<evidence type="ECO:0000256" key="5">
    <source>
        <dbReference type="ARBA" id="ARBA00022640"/>
    </source>
</evidence>
<keyword evidence="3" id="KW-0150">Chloroplast</keyword>
<accession>A0A176VWI2</accession>
<proteinExistence type="inferred from homology"/>
<reference evidence="9" key="1">
    <citation type="submission" date="2016-03" db="EMBL/GenBank/DDBJ databases">
        <title>Mechanisms controlling the formation of the plant cell surface in tip-growing cells are functionally conserved among land plants.</title>
        <authorList>
            <person name="Honkanen S."/>
            <person name="Jones V.A."/>
            <person name="Morieri G."/>
            <person name="Champion C."/>
            <person name="Hetherington A.J."/>
            <person name="Kelly S."/>
            <person name="Saint-Marcoux D."/>
            <person name="Proust H."/>
            <person name="Prescott H."/>
            <person name="Dolan L."/>
        </authorList>
    </citation>
    <scope>NUCLEOTIDE SEQUENCE [LARGE SCALE GENOMIC DNA]</scope>
    <source>
        <tissue evidence="9">Whole gametophyte</tissue>
    </source>
</reference>
<gene>
    <name evidence="9" type="ORF">AXG93_598s1010</name>
</gene>
<organism evidence="9 10">
    <name type="scientific">Marchantia polymorpha subsp. ruderalis</name>
    <dbReference type="NCBI Taxonomy" id="1480154"/>
    <lineage>
        <taxon>Eukaryota</taxon>
        <taxon>Viridiplantae</taxon>
        <taxon>Streptophyta</taxon>
        <taxon>Embryophyta</taxon>
        <taxon>Marchantiophyta</taxon>
        <taxon>Marchantiopsida</taxon>
        <taxon>Marchantiidae</taxon>
        <taxon>Marchantiales</taxon>
        <taxon>Marchantiaceae</taxon>
        <taxon>Marchantia</taxon>
    </lineage>
</organism>
<evidence type="ECO:0000256" key="3">
    <source>
        <dbReference type="ARBA" id="ARBA00022528"/>
    </source>
</evidence>
<evidence type="ECO:0000313" key="9">
    <source>
        <dbReference type="EMBL" id="OAE24642.1"/>
    </source>
</evidence>
<comment type="subcellular location">
    <subcellularLocation>
        <location evidence="1">Plastid</location>
        <location evidence="1">Chloroplast thylakoid membrane</location>
        <topology evidence="1">Peripheral membrane protein</topology>
        <orientation evidence="1">Lumenal side</orientation>
    </subcellularLocation>
</comment>
<dbReference type="Proteomes" id="UP000077202">
    <property type="component" value="Unassembled WGS sequence"/>
</dbReference>
<evidence type="ECO:0000256" key="1">
    <source>
        <dbReference type="ARBA" id="ARBA00004622"/>
    </source>
</evidence>
<sequence length="202" mass="21538">MLTLSNAFGCPVSCCSQAAPSVPSDNSVTSRITSAASCRAAVSVGSGNGQNSEERSRGASSGRRLFISMMSGTVLLNYLEKTSAAAEEVNFDSVASESLATDPQVTPPELALPDPPAVEGAATAEVPAASEANAPAGNALIQKLLARSKANKEKNDKARLDDYYRRNYKEYFEFVEGTIRNKKKEELTEAEKGIIEWLAKNK</sequence>
<keyword evidence="8" id="KW-0472">Membrane</keyword>
<keyword evidence="7" id="KW-0793">Thylakoid</keyword>
<dbReference type="InterPro" id="IPR008796">
    <property type="entry name" value="PSAN"/>
</dbReference>
<keyword evidence="6" id="KW-0603">Photosystem I</keyword>
<name>A0A176VWI2_MARPO</name>
<evidence type="ECO:0000256" key="6">
    <source>
        <dbReference type="ARBA" id="ARBA00022836"/>
    </source>
</evidence>
<evidence type="ECO:0000256" key="7">
    <source>
        <dbReference type="ARBA" id="ARBA00023078"/>
    </source>
</evidence>
<protein>
    <submittedName>
        <fullName evidence="9">Uncharacterized protein</fullName>
    </submittedName>
</protein>
<dbReference type="PANTHER" id="PTHR36327">
    <property type="entry name" value="UNNAMED PRODUCT"/>
    <property type="match status" value="1"/>
</dbReference>
<dbReference type="AlphaFoldDB" id="A0A176VWI2"/>
<comment type="similarity">
    <text evidence="2">Belongs to the psaN family.</text>
</comment>
<evidence type="ECO:0000256" key="2">
    <source>
        <dbReference type="ARBA" id="ARBA00010661"/>
    </source>
</evidence>
<dbReference type="Pfam" id="PF05479">
    <property type="entry name" value="PsaN"/>
    <property type="match status" value="1"/>
</dbReference>
<dbReference type="GO" id="GO:0009522">
    <property type="term" value="C:photosystem I"/>
    <property type="evidence" value="ECO:0007669"/>
    <property type="project" value="UniProtKB-KW"/>
</dbReference>
<dbReference type="GO" id="GO:0015979">
    <property type="term" value="P:photosynthesis"/>
    <property type="evidence" value="ECO:0007669"/>
    <property type="project" value="UniProtKB-KW"/>
</dbReference>